<dbReference type="Proteomes" id="UP000005239">
    <property type="component" value="Unassembled WGS sequence"/>
</dbReference>
<dbReference type="AlphaFoldDB" id="A0A2A6D2G9"/>
<sequence>MVVCVCVCVCVCAVIRKSRRDRVSRISLILYARRAGYKEKPKRVEGALDKHARNGNDHALGLSENYLRMSMHINICDSLLMMRFSARGITGGFLFFMDERLRTREEAAADLWSEYTGRNSAIRNRKIDSQSQNRYHNRAGTNVATAWRSRAADRPFPKRAELASLQPQAACHPQGLASEGG</sequence>
<accession>A0A8R1Z825</accession>
<name>A0A2A6D2G9_PRIPA</name>
<proteinExistence type="predicted"/>
<evidence type="ECO:0000313" key="2">
    <source>
        <dbReference type="Proteomes" id="UP000005239"/>
    </source>
</evidence>
<organism evidence="1 2">
    <name type="scientific">Pristionchus pacificus</name>
    <name type="common">Parasitic nematode worm</name>
    <dbReference type="NCBI Taxonomy" id="54126"/>
    <lineage>
        <taxon>Eukaryota</taxon>
        <taxon>Metazoa</taxon>
        <taxon>Ecdysozoa</taxon>
        <taxon>Nematoda</taxon>
        <taxon>Chromadorea</taxon>
        <taxon>Rhabditida</taxon>
        <taxon>Rhabditina</taxon>
        <taxon>Diplogasteromorpha</taxon>
        <taxon>Diplogasteroidea</taxon>
        <taxon>Neodiplogasteridae</taxon>
        <taxon>Pristionchus</taxon>
    </lineage>
</organism>
<dbReference type="EnsemblMetazoa" id="PPA46026.1">
    <property type="protein sequence ID" value="PPA46026.1"/>
    <property type="gene ID" value="WBGene00284395"/>
</dbReference>
<gene>
    <name evidence="1" type="primary">WBGene00284395</name>
</gene>
<reference evidence="1" key="2">
    <citation type="submission" date="2022-06" db="UniProtKB">
        <authorList>
            <consortium name="EnsemblMetazoa"/>
        </authorList>
    </citation>
    <scope>IDENTIFICATION</scope>
    <source>
        <strain evidence="1">PS312</strain>
    </source>
</reference>
<protein>
    <submittedName>
        <fullName evidence="1">Uncharacterized protein</fullName>
    </submittedName>
</protein>
<keyword evidence="2" id="KW-1185">Reference proteome</keyword>
<reference evidence="2" key="1">
    <citation type="journal article" date="2008" name="Nat. Genet.">
        <title>The Pristionchus pacificus genome provides a unique perspective on nematode lifestyle and parasitism.</title>
        <authorList>
            <person name="Dieterich C."/>
            <person name="Clifton S.W."/>
            <person name="Schuster L.N."/>
            <person name="Chinwalla A."/>
            <person name="Delehaunty K."/>
            <person name="Dinkelacker I."/>
            <person name="Fulton L."/>
            <person name="Fulton R."/>
            <person name="Godfrey J."/>
            <person name="Minx P."/>
            <person name="Mitreva M."/>
            <person name="Roeseler W."/>
            <person name="Tian H."/>
            <person name="Witte H."/>
            <person name="Yang S.P."/>
            <person name="Wilson R.K."/>
            <person name="Sommer R.J."/>
        </authorList>
    </citation>
    <scope>NUCLEOTIDE SEQUENCE [LARGE SCALE GENOMIC DNA]</scope>
    <source>
        <strain evidence="2">PS312</strain>
    </source>
</reference>
<evidence type="ECO:0000313" key="1">
    <source>
        <dbReference type="EnsemblMetazoa" id="PPA46026.1"/>
    </source>
</evidence>
<accession>A0A2A6D2G9</accession>